<dbReference type="SUPFAM" id="SSF55447">
    <property type="entry name" value="CO dehydrogenase flavoprotein C-terminal domain-like"/>
    <property type="match status" value="1"/>
</dbReference>
<dbReference type="EMBL" id="RBOV01000193">
    <property type="protein sequence ID" value="RMN11484.1"/>
    <property type="molecule type" value="Genomic_DNA"/>
</dbReference>
<dbReference type="GO" id="GO:0071949">
    <property type="term" value="F:FAD binding"/>
    <property type="evidence" value="ECO:0007669"/>
    <property type="project" value="InterPro"/>
</dbReference>
<keyword evidence="1" id="KW-0274">FAD</keyword>
<dbReference type="InterPro" id="IPR016169">
    <property type="entry name" value="FAD-bd_PCMH_sub2"/>
</dbReference>
<dbReference type="SUPFAM" id="SSF56176">
    <property type="entry name" value="FAD-binding/transporter-associated domain-like"/>
    <property type="match status" value="1"/>
</dbReference>
<dbReference type="InterPro" id="IPR016167">
    <property type="entry name" value="FAD-bd_PCMH_sub1"/>
</dbReference>
<evidence type="ECO:0000313" key="3">
    <source>
        <dbReference type="EMBL" id="RMN11484.1"/>
    </source>
</evidence>
<dbReference type="InterPro" id="IPR036318">
    <property type="entry name" value="FAD-bd_PCMH-like_sf"/>
</dbReference>
<dbReference type="AlphaFoldDB" id="A0A0P9NK97"/>
<comment type="caution">
    <text evidence="3">The sequence shown here is derived from an EMBL/GenBank/DDBJ whole genome shotgun (WGS) entry which is preliminary data.</text>
</comment>
<dbReference type="Gene3D" id="3.30.465.10">
    <property type="match status" value="1"/>
</dbReference>
<protein>
    <submittedName>
        <fullName evidence="3">Oxidoreductase molybdopterin-binding subunit</fullName>
    </submittedName>
</protein>
<accession>A0A0P9NK97</accession>
<feature type="domain" description="FAD-binding PCMH-type" evidence="2">
    <location>
        <begin position="24"/>
        <end position="248"/>
    </location>
</feature>
<dbReference type="Gene3D" id="3.30.43.10">
    <property type="entry name" value="Uridine Diphospho-n-acetylenolpyruvylglucosamine Reductase, domain 2"/>
    <property type="match status" value="1"/>
</dbReference>
<dbReference type="GO" id="GO:0016491">
    <property type="term" value="F:oxidoreductase activity"/>
    <property type="evidence" value="ECO:0007669"/>
    <property type="project" value="InterPro"/>
</dbReference>
<dbReference type="PANTHER" id="PTHR42659:SF1">
    <property type="entry name" value="OXIDOREDUCTASE"/>
    <property type="match status" value="1"/>
</dbReference>
<sequence length="352" mass="37650">MPLRCVQEHSVGRAVGAFENGGSCLMRTFDYARAASSAQAVTSASGQGQRFYLAGGTTLLDLVKLDVMQPEQLVDINHLALKQVESLPDGRLRIGALVSNTDLASHPLVQQRYPVLSEALLAGASTQLRNKATTAGNLMQRVRCPYFRDNVSACNKRQPGSGCAAIGGLNRSVHAVLGTSDHCIATHPSDMCVGMAAIGAQVTVQGANGTRDIPFADFHLLPGDTPHHEHALAAHELITHVTLDAPLAGGRSSYLKLRDRTSYQFALASSAVILVMDGKRIADARIALGGVGTKPWRAVEAERALIGQRADMNTFTRVAELAMKGSRAYEHNAFKIPLGQQVIVRNLRDLTA</sequence>
<dbReference type="InterPro" id="IPR016166">
    <property type="entry name" value="FAD-bd_PCMH"/>
</dbReference>
<organism evidence="3 4">
    <name type="scientific">Pseudomonas syringae pv. coriandricola</name>
    <dbReference type="NCBI Taxonomy" id="264453"/>
    <lineage>
        <taxon>Bacteria</taxon>
        <taxon>Pseudomonadati</taxon>
        <taxon>Pseudomonadota</taxon>
        <taxon>Gammaproteobacteria</taxon>
        <taxon>Pseudomonadales</taxon>
        <taxon>Pseudomonadaceae</taxon>
        <taxon>Pseudomonas</taxon>
    </lineage>
</organism>
<dbReference type="PROSITE" id="PS51387">
    <property type="entry name" value="FAD_PCMH"/>
    <property type="match status" value="1"/>
</dbReference>
<dbReference type="InterPro" id="IPR002346">
    <property type="entry name" value="Mopterin_DH_FAD-bd"/>
</dbReference>
<dbReference type="InterPro" id="IPR051312">
    <property type="entry name" value="Diverse_Substr_Oxidored"/>
</dbReference>
<evidence type="ECO:0000256" key="1">
    <source>
        <dbReference type="ARBA" id="ARBA00022827"/>
    </source>
</evidence>
<reference evidence="3 4" key="1">
    <citation type="submission" date="2018-08" db="EMBL/GenBank/DDBJ databases">
        <title>Recombination of ecologically and evolutionarily significant loci maintains genetic cohesion in the Pseudomonas syringae species complex.</title>
        <authorList>
            <person name="Dillon M."/>
            <person name="Thakur S."/>
            <person name="Almeida R.N.D."/>
            <person name="Weir B.S."/>
            <person name="Guttman D.S."/>
        </authorList>
    </citation>
    <scope>NUCLEOTIDE SEQUENCE [LARGE SCALE GENOMIC DNA]</scope>
    <source>
        <strain evidence="3 4">ICMP 12341</strain>
    </source>
</reference>
<dbReference type="Proteomes" id="UP000271468">
    <property type="component" value="Unassembled WGS sequence"/>
</dbReference>
<dbReference type="Gene3D" id="3.30.390.50">
    <property type="entry name" value="CO dehydrogenase flavoprotein, C-terminal domain"/>
    <property type="match status" value="1"/>
</dbReference>
<dbReference type="Pfam" id="PF00941">
    <property type="entry name" value="FAD_binding_5"/>
    <property type="match status" value="1"/>
</dbReference>
<dbReference type="SMART" id="SM01092">
    <property type="entry name" value="CO_deh_flav_C"/>
    <property type="match status" value="1"/>
</dbReference>
<dbReference type="Pfam" id="PF03450">
    <property type="entry name" value="CO_deh_flav_C"/>
    <property type="match status" value="1"/>
</dbReference>
<evidence type="ECO:0000259" key="2">
    <source>
        <dbReference type="PROSITE" id="PS51387"/>
    </source>
</evidence>
<dbReference type="InterPro" id="IPR005107">
    <property type="entry name" value="CO_DH_flav_C"/>
</dbReference>
<keyword evidence="1" id="KW-0285">Flavoprotein</keyword>
<gene>
    <name evidence="3" type="ORF">ALQ65_04521</name>
</gene>
<proteinExistence type="predicted"/>
<dbReference type="PANTHER" id="PTHR42659">
    <property type="entry name" value="XANTHINE DEHYDROGENASE SUBUNIT C-RELATED"/>
    <property type="match status" value="1"/>
</dbReference>
<evidence type="ECO:0000313" key="4">
    <source>
        <dbReference type="Proteomes" id="UP000271468"/>
    </source>
</evidence>
<name>A0A0P9NK97_9PSED</name>
<dbReference type="InterPro" id="IPR036683">
    <property type="entry name" value="CO_DH_flav_C_dom_sf"/>
</dbReference>